<evidence type="ECO:0000313" key="19">
    <source>
        <dbReference type="Proteomes" id="UP000326759"/>
    </source>
</evidence>
<evidence type="ECO:0000256" key="5">
    <source>
        <dbReference type="ARBA" id="ARBA00016394"/>
    </source>
</evidence>
<dbReference type="Pfam" id="PF05047">
    <property type="entry name" value="L51_S25_CI-B8"/>
    <property type="match status" value="1"/>
</dbReference>
<dbReference type="AlphaFoldDB" id="A0A5N5TGJ9"/>
<dbReference type="SUPFAM" id="SSF52833">
    <property type="entry name" value="Thioredoxin-like"/>
    <property type="match status" value="1"/>
</dbReference>
<dbReference type="PANTHER" id="PTHR12878">
    <property type="entry name" value="NADH-UBIQUINONE OXIDOREDUCTASE B8 SUBUNIT"/>
    <property type="match status" value="1"/>
</dbReference>
<dbReference type="PANTHER" id="PTHR12878:SF0">
    <property type="entry name" value="NADH DEHYDROGENASE [UBIQUINONE] 1 ALPHA SUBCOMPLEX SUBUNIT 2"/>
    <property type="match status" value="1"/>
</dbReference>
<evidence type="ECO:0000256" key="13">
    <source>
        <dbReference type="ARBA" id="ARBA00023157"/>
    </source>
</evidence>
<keyword evidence="8" id="KW-0999">Mitochondrion inner membrane</keyword>
<evidence type="ECO:0000256" key="12">
    <source>
        <dbReference type="ARBA" id="ARBA00023136"/>
    </source>
</evidence>
<evidence type="ECO:0000256" key="15">
    <source>
        <dbReference type="ARBA" id="ARBA00032513"/>
    </source>
</evidence>
<evidence type="ECO:0000313" key="18">
    <source>
        <dbReference type="EMBL" id="KAB7505763.1"/>
    </source>
</evidence>
<dbReference type="PIRSF" id="PIRSF005822">
    <property type="entry name" value="NDUA2"/>
    <property type="match status" value="1"/>
</dbReference>
<dbReference type="SMART" id="SM00916">
    <property type="entry name" value="L51_S25_CI-B8"/>
    <property type="match status" value="1"/>
</dbReference>
<keyword evidence="6" id="KW-0813">Transport</keyword>
<protein>
    <recommendedName>
        <fullName evidence="5">NADH dehydrogenase [ubiquinone] 1 alpha subcomplex subunit 2</fullName>
    </recommendedName>
    <alternativeName>
        <fullName evidence="14">Complex I-B8</fullName>
    </alternativeName>
    <alternativeName>
        <fullName evidence="15">NADH-ubiquinone oxidoreductase B8 subunit</fullName>
    </alternativeName>
</protein>
<accession>A0A5N5TGJ9</accession>
<organism evidence="18 19">
    <name type="scientific">Armadillidium nasatum</name>
    <dbReference type="NCBI Taxonomy" id="96803"/>
    <lineage>
        <taxon>Eukaryota</taxon>
        <taxon>Metazoa</taxon>
        <taxon>Ecdysozoa</taxon>
        <taxon>Arthropoda</taxon>
        <taxon>Crustacea</taxon>
        <taxon>Multicrustacea</taxon>
        <taxon>Malacostraca</taxon>
        <taxon>Eumalacostraca</taxon>
        <taxon>Peracarida</taxon>
        <taxon>Isopoda</taxon>
        <taxon>Oniscidea</taxon>
        <taxon>Crinocheta</taxon>
        <taxon>Armadillidiidae</taxon>
        <taxon>Armadillidium</taxon>
    </lineage>
</organism>
<keyword evidence="12" id="KW-0472">Membrane</keyword>
<comment type="function">
    <text evidence="1">Accessory subunit of the mitochondrial membrane respiratory chain NADH dehydrogenase (Complex I), that is believed not to be involved in catalysis. Complex I functions in the transfer of electrons from NADH to the respiratory chain. The immediate electron acceptor for the enzyme is believed to be ubiquinone.</text>
</comment>
<keyword evidence="19" id="KW-1185">Reference proteome</keyword>
<feature type="domain" description="Ribosomal protein/NADH dehydrogenase" evidence="17">
    <location>
        <begin position="21"/>
        <end position="94"/>
    </location>
</feature>
<evidence type="ECO:0000256" key="10">
    <source>
        <dbReference type="ARBA" id="ARBA00022990"/>
    </source>
</evidence>
<proteinExistence type="inferred from homology"/>
<dbReference type="OrthoDB" id="10250268at2759"/>
<dbReference type="Gene3D" id="3.40.30.10">
    <property type="entry name" value="Glutaredoxin"/>
    <property type="match status" value="1"/>
</dbReference>
<keyword evidence="7" id="KW-0679">Respiratory chain</keyword>
<comment type="similarity">
    <text evidence="3">Belongs to the complex I NDUFA2 subunit family.</text>
</comment>
<evidence type="ECO:0000256" key="14">
    <source>
        <dbReference type="ARBA" id="ARBA00031441"/>
    </source>
</evidence>
<dbReference type="Proteomes" id="UP000326759">
    <property type="component" value="Unassembled WGS sequence"/>
</dbReference>
<evidence type="ECO:0000256" key="2">
    <source>
        <dbReference type="ARBA" id="ARBA00004443"/>
    </source>
</evidence>
<dbReference type="FunFam" id="3.40.30.10:FF:000127">
    <property type="entry name" value="NADH dehydrogenase [ubiquinone] 1 alpha subcomplex subunit 2"/>
    <property type="match status" value="1"/>
</dbReference>
<comment type="subcellular location">
    <subcellularLocation>
        <location evidence="2">Mitochondrion inner membrane</location>
        <topology evidence="2">Peripheral membrane protein</topology>
        <orientation evidence="2">Matrix side</orientation>
    </subcellularLocation>
</comment>
<evidence type="ECO:0000256" key="6">
    <source>
        <dbReference type="ARBA" id="ARBA00022448"/>
    </source>
</evidence>
<dbReference type="GO" id="GO:0045271">
    <property type="term" value="C:respiratory chain complex I"/>
    <property type="evidence" value="ECO:0007669"/>
    <property type="project" value="UniProtKB-ARBA"/>
</dbReference>
<keyword evidence="11" id="KW-0496">Mitochondrion</keyword>
<dbReference type="InterPro" id="IPR036249">
    <property type="entry name" value="Thioredoxin-like_sf"/>
</dbReference>
<evidence type="ECO:0000256" key="16">
    <source>
        <dbReference type="PIRSR" id="PIRSR005822-1"/>
    </source>
</evidence>
<reference evidence="18 19" key="1">
    <citation type="journal article" date="2019" name="PLoS Biol.">
        <title>Sex chromosomes control vertical transmission of feminizing Wolbachia symbionts in an isopod.</title>
        <authorList>
            <person name="Becking T."/>
            <person name="Chebbi M.A."/>
            <person name="Giraud I."/>
            <person name="Moumen B."/>
            <person name="Laverre T."/>
            <person name="Caubet Y."/>
            <person name="Peccoud J."/>
            <person name="Gilbert C."/>
            <person name="Cordaux R."/>
        </authorList>
    </citation>
    <scope>NUCLEOTIDE SEQUENCE [LARGE SCALE GENOMIC DNA]</scope>
    <source>
        <strain evidence="18">ANa2</strain>
        <tissue evidence="18">Whole body excluding digestive tract and cuticle</tissue>
    </source>
</reference>
<gene>
    <name evidence="18" type="primary">NDUFA2</name>
    <name evidence="18" type="ORF">Anas_08687</name>
</gene>
<keyword evidence="9" id="KW-0249">Electron transport</keyword>
<dbReference type="InterPro" id="IPR007741">
    <property type="entry name" value="Ribosomal_mL43/mS25/NADH_DH"/>
</dbReference>
<name>A0A5N5TGJ9_9CRUS</name>
<comment type="caution">
    <text evidence="18">The sequence shown here is derived from an EMBL/GenBank/DDBJ whole genome shotgun (WGS) entry which is preliminary data.</text>
</comment>
<dbReference type="InterPro" id="IPR016464">
    <property type="entry name" value="NADH_Ub_cplx-1_asu_su-2"/>
</dbReference>
<evidence type="ECO:0000256" key="1">
    <source>
        <dbReference type="ARBA" id="ARBA00003195"/>
    </source>
</evidence>
<evidence type="ECO:0000256" key="9">
    <source>
        <dbReference type="ARBA" id="ARBA00022982"/>
    </source>
</evidence>
<dbReference type="GO" id="GO:0005743">
    <property type="term" value="C:mitochondrial inner membrane"/>
    <property type="evidence" value="ECO:0007669"/>
    <property type="project" value="UniProtKB-SubCell"/>
</dbReference>
<dbReference type="EMBL" id="SEYY01001116">
    <property type="protein sequence ID" value="KAB7505763.1"/>
    <property type="molecule type" value="Genomic_DNA"/>
</dbReference>
<evidence type="ECO:0000256" key="8">
    <source>
        <dbReference type="ARBA" id="ARBA00022792"/>
    </source>
</evidence>
<evidence type="ECO:0000256" key="4">
    <source>
        <dbReference type="ARBA" id="ARBA00011533"/>
    </source>
</evidence>
<evidence type="ECO:0000259" key="17">
    <source>
        <dbReference type="SMART" id="SM00916"/>
    </source>
</evidence>
<comment type="subunit">
    <text evidence="4">Complex I is composed of 45 different subunits.</text>
</comment>
<sequence length="94" mass="10586">MAARALKFPSHLKELRIHLCQKSPASQGVRDFIEKSYVDLKKTNPSTPILIRECSGVNPKVWARFEMGRESSVSLDGLKMDQVSSSINTLVQQR</sequence>
<feature type="disulfide bond" description="Redox-active" evidence="16">
    <location>
        <begin position="20"/>
        <end position="54"/>
    </location>
</feature>
<keyword evidence="10" id="KW-0007">Acetylation</keyword>
<evidence type="ECO:0000256" key="7">
    <source>
        <dbReference type="ARBA" id="ARBA00022660"/>
    </source>
</evidence>
<evidence type="ECO:0000256" key="11">
    <source>
        <dbReference type="ARBA" id="ARBA00023128"/>
    </source>
</evidence>
<keyword evidence="13 16" id="KW-1015">Disulfide bond</keyword>
<evidence type="ECO:0000256" key="3">
    <source>
        <dbReference type="ARBA" id="ARBA00008939"/>
    </source>
</evidence>
<keyword evidence="18" id="KW-0830">Ubiquinone</keyword>